<evidence type="ECO:0000313" key="1">
    <source>
        <dbReference type="EMBL" id="MPM89393.1"/>
    </source>
</evidence>
<comment type="caution">
    <text evidence="1">The sequence shown here is derived from an EMBL/GenBank/DDBJ whole genome shotgun (WGS) entry which is preliminary data.</text>
</comment>
<organism evidence="1">
    <name type="scientific">bioreactor metagenome</name>
    <dbReference type="NCBI Taxonomy" id="1076179"/>
    <lineage>
        <taxon>unclassified sequences</taxon>
        <taxon>metagenomes</taxon>
        <taxon>ecological metagenomes</taxon>
    </lineage>
</organism>
<name>A0A645DKP9_9ZZZZ</name>
<accession>A0A645DKP9</accession>
<proteinExistence type="predicted"/>
<dbReference type="AlphaFoldDB" id="A0A645DKP9"/>
<dbReference type="EMBL" id="VSSQ01036821">
    <property type="protein sequence ID" value="MPM89393.1"/>
    <property type="molecule type" value="Genomic_DNA"/>
</dbReference>
<gene>
    <name evidence="1" type="ORF">SDC9_136502</name>
</gene>
<reference evidence="1" key="1">
    <citation type="submission" date="2019-08" db="EMBL/GenBank/DDBJ databases">
        <authorList>
            <person name="Kucharzyk K."/>
            <person name="Murdoch R.W."/>
            <person name="Higgins S."/>
            <person name="Loffler F."/>
        </authorList>
    </citation>
    <scope>NUCLEOTIDE SEQUENCE</scope>
</reference>
<sequence>MAVEITVDQWKPWIRKYRVETFCYGPKSCKHYRPGPNRKVGGRNGMVYVEEDWVDEMLTQNRGEDE</sequence>
<protein>
    <submittedName>
        <fullName evidence="1">Uncharacterized protein</fullName>
    </submittedName>
</protein>